<name>A0A2I6UGT3_9CAUD</name>
<accession>A0A2I6UGT3</accession>
<proteinExistence type="predicted"/>
<reference evidence="1 2" key="1">
    <citation type="submission" date="2017-07" db="EMBL/GenBank/DDBJ databases">
        <title>Characterization of ecologically diverse viruses infecting co-occurring strains of cosmopolitan hyperhalophilic Bacteroidetes.</title>
        <authorList>
            <person name="Villamor J."/>
            <person name="Ramos-Barbero M.D."/>
            <person name="Gonzalez-Torres P."/>
            <person name="Gabaldon T."/>
            <person name="Rollesso-Mora R."/>
            <person name="Meseguer I."/>
            <person name="Martinez-Garcia M."/>
            <person name="Santos F."/>
            <person name="Anton J."/>
        </authorList>
    </citation>
    <scope>NUCLEOTIDE SEQUENCE [LARGE SCALE GENOMIC DNA]</scope>
</reference>
<protein>
    <submittedName>
        <fullName evidence="1">Uncharacterized protein</fullName>
    </submittedName>
</protein>
<evidence type="ECO:0000313" key="1">
    <source>
        <dbReference type="EMBL" id="AUO79182.1"/>
    </source>
</evidence>
<sequence length="59" mass="6714">MAEMHMSCSENLSTGDQRSFVRHFLTRATPGIRFAFMQGGRLREGVKITRTRSKLIVSI</sequence>
<dbReference type="GeneID" id="40236273"/>
<dbReference type="EMBL" id="MF580959">
    <property type="protein sequence ID" value="AUO79182.1"/>
    <property type="molecule type" value="Genomic_DNA"/>
</dbReference>
<evidence type="ECO:0000313" key="2">
    <source>
        <dbReference type="Proteomes" id="UP000258606"/>
    </source>
</evidence>
<dbReference type="KEGG" id="vg:40236273"/>
<dbReference type="RefSeq" id="YP_009639478.1">
    <property type="nucleotide sequence ID" value="NC_042351.1"/>
</dbReference>
<dbReference type="Proteomes" id="UP000258606">
    <property type="component" value="Segment"/>
</dbReference>
<keyword evidence="2" id="KW-1185">Reference proteome</keyword>
<organism evidence="1 2">
    <name type="scientific">Salinibacter phage M8CRM-1</name>
    <dbReference type="NCBI Taxonomy" id="2681612"/>
    <lineage>
        <taxon>Viruses</taxon>
        <taxon>Duplodnaviria</taxon>
        <taxon>Heunggongvirae</taxon>
        <taxon>Uroviricota</taxon>
        <taxon>Caudoviricetes</taxon>
        <taxon>Kryptosalinivirus</taxon>
        <taxon>Kryptosalinivirus M8CRM1</taxon>
    </lineage>
</organism>